<dbReference type="AlphaFoldDB" id="A0A7S2H189"/>
<proteinExistence type="predicted"/>
<protein>
    <submittedName>
        <fullName evidence="1">Uncharacterized protein</fullName>
    </submittedName>
</protein>
<name>A0A7S2H189_9STRA</name>
<gene>
    <name evidence="1" type="ORF">DSPE1174_LOCUS28956</name>
</gene>
<sequence>MSHATKSLPEDKKSEHNWLNQWSNSIRSKLSEYCPEKDEEFHNMDEGPENESTVDLRVLQGRLLVECERVKTLRYNVLRSVNAIWAAHFDQHRIDWSNYSPTKLASPSDPLLLLNEERLGDLRRALQKLCDSTRDAKKALTDSHSSLAKTVDAVEKTHAMTTPKSST</sequence>
<accession>A0A7S2H189</accession>
<reference evidence="1" key="1">
    <citation type="submission" date="2021-01" db="EMBL/GenBank/DDBJ databases">
        <authorList>
            <person name="Corre E."/>
            <person name="Pelletier E."/>
            <person name="Niang G."/>
            <person name="Scheremetjew M."/>
            <person name="Finn R."/>
            <person name="Kale V."/>
            <person name="Holt S."/>
            <person name="Cochrane G."/>
            <person name="Meng A."/>
            <person name="Brown T."/>
            <person name="Cohen L."/>
        </authorList>
    </citation>
    <scope>NUCLEOTIDE SEQUENCE</scope>
    <source>
        <strain evidence="1">CCMP1381</strain>
    </source>
</reference>
<organism evidence="1">
    <name type="scientific">Octactis speculum</name>
    <dbReference type="NCBI Taxonomy" id="3111310"/>
    <lineage>
        <taxon>Eukaryota</taxon>
        <taxon>Sar</taxon>
        <taxon>Stramenopiles</taxon>
        <taxon>Ochrophyta</taxon>
        <taxon>Dictyochophyceae</taxon>
        <taxon>Dictyochales</taxon>
        <taxon>Dictyochaceae</taxon>
        <taxon>Octactis</taxon>
    </lineage>
</organism>
<evidence type="ECO:0000313" key="1">
    <source>
        <dbReference type="EMBL" id="CAD9477267.1"/>
    </source>
</evidence>
<dbReference type="EMBL" id="HBGS01055728">
    <property type="protein sequence ID" value="CAD9477267.1"/>
    <property type="molecule type" value="Transcribed_RNA"/>
</dbReference>